<keyword evidence="1" id="KW-0812">Transmembrane</keyword>
<keyword evidence="1" id="KW-1133">Transmembrane helix</keyword>
<keyword evidence="3" id="KW-1185">Reference proteome</keyword>
<evidence type="ECO:0000256" key="1">
    <source>
        <dbReference type="SAM" id="Phobius"/>
    </source>
</evidence>
<evidence type="ECO:0000313" key="2">
    <source>
        <dbReference type="EMBL" id="GAA1982984.1"/>
    </source>
</evidence>
<dbReference type="RefSeq" id="WP_344659613.1">
    <property type="nucleotide sequence ID" value="NZ_BAAAQM010000030.1"/>
</dbReference>
<organism evidence="2 3">
    <name type="scientific">Catenulispora subtropica</name>
    <dbReference type="NCBI Taxonomy" id="450798"/>
    <lineage>
        <taxon>Bacteria</taxon>
        <taxon>Bacillati</taxon>
        <taxon>Actinomycetota</taxon>
        <taxon>Actinomycetes</taxon>
        <taxon>Catenulisporales</taxon>
        <taxon>Catenulisporaceae</taxon>
        <taxon>Catenulispora</taxon>
    </lineage>
</organism>
<protein>
    <submittedName>
        <fullName evidence="2">Uncharacterized protein</fullName>
    </submittedName>
</protein>
<dbReference type="Proteomes" id="UP001499854">
    <property type="component" value="Unassembled WGS sequence"/>
</dbReference>
<comment type="caution">
    <text evidence="2">The sequence shown here is derived from an EMBL/GenBank/DDBJ whole genome shotgun (WGS) entry which is preliminary data.</text>
</comment>
<keyword evidence="1" id="KW-0472">Membrane</keyword>
<accession>A0ABN2SAG0</accession>
<reference evidence="2 3" key="1">
    <citation type="journal article" date="2019" name="Int. J. Syst. Evol. Microbiol.">
        <title>The Global Catalogue of Microorganisms (GCM) 10K type strain sequencing project: providing services to taxonomists for standard genome sequencing and annotation.</title>
        <authorList>
            <consortium name="The Broad Institute Genomics Platform"/>
            <consortium name="The Broad Institute Genome Sequencing Center for Infectious Disease"/>
            <person name="Wu L."/>
            <person name="Ma J."/>
        </authorList>
    </citation>
    <scope>NUCLEOTIDE SEQUENCE [LARGE SCALE GENOMIC DNA]</scope>
    <source>
        <strain evidence="2 3">JCM 16013</strain>
    </source>
</reference>
<feature type="transmembrane region" description="Helical" evidence="1">
    <location>
        <begin position="64"/>
        <end position="86"/>
    </location>
</feature>
<proteinExistence type="predicted"/>
<name>A0ABN2SAG0_9ACTN</name>
<sequence length="210" mass="21768">MTDAIRDLEELMAPLDPASRSRVSDEQLLRDAPSAHAFLRDAVAVPSTGVKGLKVGPGWSRKRVLTWAMPGLAVAVAGGTVAAAALRDHKPATVPNTVRCFSVDHVTQENRQYTDTAPAAQPGLAPQDQSAAVAAAVDACSGLWKIGLLVPGHADNTAALAHQETNDFPVPHLVACVLDSGQAAVFPSADGQLCRSLGLSQLSDRKPAGG</sequence>
<gene>
    <name evidence="2" type="ORF">GCM10009838_50760</name>
</gene>
<evidence type="ECO:0000313" key="3">
    <source>
        <dbReference type="Proteomes" id="UP001499854"/>
    </source>
</evidence>
<dbReference type="EMBL" id="BAAAQM010000030">
    <property type="protein sequence ID" value="GAA1982984.1"/>
    <property type="molecule type" value="Genomic_DNA"/>
</dbReference>